<evidence type="ECO:0000256" key="2">
    <source>
        <dbReference type="ARBA" id="ARBA00022729"/>
    </source>
</evidence>
<dbReference type="InterPro" id="IPR001611">
    <property type="entry name" value="Leu-rich_rpt"/>
</dbReference>
<evidence type="ECO:0000256" key="3">
    <source>
        <dbReference type="ARBA" id="ARBA00022737"/>
    </source>
</evidence>
<dbReference type="InterPro" id="IPR016186">
    <property type="entry name" value="C-type_lectin-like/link_sf"/>
</dbReference>
<evidence type="ECO:0000256" key="4">
    <source>
        <dbReference type="SAM" id="Phobius"/>
    </source>
</evidence>
<proteinExistence type="predicted"/>
<organism evidence="7 8">
    <name type="scientific">Tetraparma gracilis</name>
    <dbReference type="NCBI Taxonomy" id="2962635"/>
    <lineage>
        <taxon>Eukaryota</taxon>
        <taxon>Sar</taxon>
        <taxon>Stramenopiles</taxon>
        <taxon>Ochrophyta</taxon>
        <taxon>Bolidophyceae</taxon>
        <taxon>Parmales</taxon>
        <taxon>Triparmaceae</taxon>
        <taxon>Tetraparma</taxon>
    </lineage>
</organism>
<evidence type="ECO:0000259" key="6">
    <source>
        <dbReference type="PROSITE" id="PS50041"/>
    </source>
</evidence>
<dbReference type="Pfam" id="PF13306">
    <property type="entry name" value="LRR_5"/>
    <property type="match status" value="1"/>
</dbReference>
<dbReference type="InterPro" id="IPR050328">
    <property type="entry name" value="Dev_Immune_Receptor"/>
</dbReference>
<feature type="signal peptide" evidence="5">
    <location>
        <begin position="1"/>
        <end position="31"/>
    </location>
</feature>
<dbReference type="SUPFAM" id="SSF55961">
    <property type="entry name" value="Bet v1-like"/>
    <property type="match status" value="1"/>
</dbReference>
<protein>
    <recommendedName>
        <fullName evidence="6">C-type lectin domain-containing protein</fullName>
    </recommendedName>
</protein>
<keyword evidence="4" id="KW-0812">Transmembrane</keyword>
<dbReference type="EMBL" id="BRYB01000917">
    <property type="protein sequence ID" value="GMI40219.1"/>
    <property type="molecule type" value="Genomic_DNA"/>
</dbReference>
<dbReference type="Gene3D" id="3.30.530.20">
    <property type="match status" value="1"/>
</dbReference>
<dbReference type="PANTHER" id="PTHR24373:SF275">
    <property type="entry name" value="TIR DOMAIN-CONTAINING PROTEIN"/>
    <property type="match status" value="1"/>
</dbReference>
<dbReference type="InterPro" id="IPR032675">
    <property type="entry name" value="LRR_dom_sf"/>
</dbReference>
<dbReference type="CDD" id="cd00037">
    <property type="entry name" value="CLECT"/>
    <property type="match status" value="2"/>
</dbReference>
<keyword evidence="8" id="KW-1185">Reference proteome</keyword>
<dbReference type="SMART" id="SM00369">
    <property type="entry name" value="LRR_TYP"/>
    <property type="match status" value="10"/>
</dbReference>
<dbReference type="Proteomes" id="UP001165060">
    <property type="component" value="Unassembled WGS sequence"/>
</dbReference>
<dbReference type="PROSITE" id="PS50041">
    <property type="entry name" value="C_TYPE_LECTIN_2"/>
    <property type="match status" value="2"/>
</dbReference>
<keyword evidence="4" id="KW-0472">Membrane</keyword>
<dbReference type="Gene3D" id="3.80.10.10">
    <property type="entry name" value="Ribonuclease Inhibitor"/>
    <property type="match status" value="4"/>
</dbReference>
<feature type="domain" description="C-type lectin" evidence="6">
    <location>
        <begin position="1659"/>
        <end position="1775"/>
    </location>
</feature>
<keyword evidence="3" id="KW-0677">Repeat</keyword>
<evidence type="ECO:0000256" key="1">
    <source>
        <dbReference type="ARBA" id="ARBA00022614"/>
    </source>
</evidence>
<feature type="chain" id="PRO_5045788231" description="C-type lectin domain-containing protein" evidence="5">
    <location>
        <begin position="32"/>
        <end position="1981"/>
    </location>
</feature>
<name>A0ABQ6N5H3_9STRA</name>
<comment type="caution">
    <text evidence="7">The sequence shown here is derived from an EMBL/GenBank/DDBJ whole genome shotgun (WGS) entry which is preliminary data.</text>
</comment>
<dbReference type="SUPFAM" id="SSF56436">
    <property type="entry name" value="C-type lectin-like"/>
    <property type="match status" value="2"/>
</dbReference>
<dbReference type="InterPro" id="IPR016187">
    <property type="entry name" value="CTDL_fold"/>
</dbReference>
<feature type="domain" description="C-type lectin" evidence="6">
    <location>
        <begin position="1863"/>
        <end position="1963"/>
    </location>
</feature>
<dbReference type="Gene3D" id="3.10.100.10">
    <property type="entry name" value="Mannose-Binding Protein A, subunit A"/>
    <property type="match status" value="2"/>
</dbReference>
<keyword evidence="4" id="KW-1133">Transmembrane helix</keyword>
<reference evidence="7 8" key="1">
    <citation type="journal article" date="2023" name="Commun. Biol.">
        <title>Genome analysis of Parmales, the sister group of diatoms, reveals the evolutionary specialization of diatoms from phago-mixotrophs to photoautotrophs.</title>
        <authorList>
            <person name="Ban H."/>
            <person name="Sato S."/>
            <person name="Yoshikawa S."/>
            <person name="Yamada K."/>
            <person name="Nakamura Y."/>
            <person name="Ichinomiya M."/>
            <person name="Sato N."/>
            <person name="Blanc-Mathieu R."/>
            <person name="Endo H."/>
            <person name="Kuwata A."/>
            <person name="Ogata H."/>
        </authorList>
    </citation>
    <scope>NUCLEOTIDE SEQUENCE [LARGE SCALE GENOMIC DNA]</scope>
</reference>
<dbReference type="InterPro" id="IPR001304">
    <property type="entry name" value="C-type_lectin-like"/>
</dbReference>
<accession>A0ABQ6N5H3</accession>
<gene>
    <name evidence="7" type="ORF">TeGR_g8103</name>
</gene>
<keyword evidence="2 5" id="KW-0732">Signal</keyword>
<evidence type="ECO:0000313" key="8">
    <source>
        <dbReference type="Proteomes" id="UP001165060"/>
    </source>
</evidence>
<evidence type="ECO:0000256" key="5">
    <source>
        <dbReference type="SAM" id="SignalP"/>
    </source>
</evidence>
<evidence type="ECO:0000313" key="7">
    <source>
        <dbReference type="EMBL" id="GMI40219.1"/>
    </source>
</evidence>
<dbReference type="InterPro" id="IPR023393">
    <property type="entry name" value="START-like_dom_sf"/>
</dbReference>
<dbReference type="PROSITE" id="PS51450">
    <property type="entry name" value="LRR"/>
    <property type="match status" value="1"/>
</dbReference>
<dbReference type="Pfam" id="PF13855">
    <property type="entry name" value="LRR_8"/>
    <property type="match status" value="2"/>
</dbReference>
<sequence>MTRWGARARLQVFGALTVSASFLCFLLSSEGDPSKSISNEVSISAVYSIFGVALERLLVDPGGPKTGVNYMADFTEEDSKKVDGAIDALDMIAVAAGVSDDQWQKEECKAYLKSLARRAMTPYCSPDSCSPLGFCDSDCNAGRAACGPLANYHGVLEGVLPPDGSYYFMLSGMVGSAVLPCVVEVLQYVSGNGYDFMACNSAAFPSHTHTQFGSSPFVDCLPMAVTDPNTFLRNTSSSASSPSNCSLPTWDTHDAELVRITTHNNELLLNATLASEQFSQPPPTFPSYRSLLLPLLPLLQAIFIYLGRACSTSPPPPPDGRVTPVAGRRSLVSGGGAVVAAGRMSQKLSGKQRDTVAVVPEPPPSVVVPVSTAASNTHIVETLLFWGFMGVTGQFVAVALVAQVSLAMVLSFRAEDAAASDRPPIPIEQVVCLSCTSLYATFHFFNSVVYWRSLVSNLVDVADGRVDPLEALDNFPSVKRLMKWYYDNFAIHTSGKFSLLLIIGSEIFEVGVQSYNANSLGQYLDWASLGKYLRLISTNVTVFGLCMLIDERFVSASVVITIDVIIDAIYIMFNIIYIAAPTSYWAIIMPLFLSVDMLNDSFIRQAQENVNRIVYKETSRKRYDEAKASGDFFNLVLLDLYKRLAAGEKNSRREIGAPAGFDALSPRVYAEKSSGAVAATLVTNFTIPGATPAQVFTFNNLYSLEDKGIGTEKVLKLHSKTHKIFHGKPAPTAINAVFALRDVVLDHVWKKIEADDGSCVYLEVLQSCEAPPEKGFVRATSYLGWKFEKEGDGTKVTMLWSLDPGGTFPTFMVNIALVQQLKLRLDAFKKNFIDKKKPDGSDNGGIWPESDNIFGWKEDGGEDGGEDGLPQGSSSFKYALKRAATDTPASRKATGETGVLLAATVAAARAQTAAFRGSNPIDILRKVLGSLFMLVGVAMLVYVGSAESRQRGACEEEFGECVWGRIEPKLYFKDGLLADSTCGFGVDEDPRTDVWELDVSRCELEELGGWREAFADLEVLDLSDNELEELPEWLGGGEMGKLRELRASNNKLEEFGFVDWRESVGGVNSTALEVVDLRDNDIVELGWEMMDVEGERMRLLFDGNPCAEEVDWSGLGKERLPVRMGVGYDNGGWSRNLRVLKLAHNELDESVFEKLVEEANFTRIEELDVSWNALLGIGEEVRGQEKLRRLDVSGNSGVGARDLVAAPEDLEMLNASFCGVDEITGPQAVELQDRTMVLYGNPITRIHHTTASWAYHDELTKIPTWLRTLEKVKVIDLEFCDVMELRAGAFPATLDHLYMGNQRSGLRLHPDSFEGLPKLFHLDISTNKITEDDMHPGLFDGLTNLGQLEMYGNTEVRNFNAEELFPGGTDLGFLNAKQCGLTAIGGDSGTNLRGMRGLSLLDLSVNNFADRIEADAFDGLANLRDVNLNYCGVTSLPANVFSGLPLEKASLSSNFLSSFDAEVLFPGNSGQHMHFLHLQANNFTRIGGDSGTNFRGLPVLQELSLNLNDNLALIEPDAFSGLTNLTSLSLEDNLLTALPPGVFEDLTGLQFLYLRRIPHLGLLPQGLFATMCNLHTLYLDDTPYEAFLDNTFSGWGACTGIFAAYFTGSLRELCVAQTAVGIEGSCFTAGCDEGMCDVCASQSSCESKAWCSWDGDGEDAGRCSDQLRAPDSMTFYECARFCSVEVEGATVPCLETEEDFTVLESRSRGSISWVGFMRAEEDGWEFIWVDESCQSEFTNWNDGEPNNAGNERCTVQLPGGWNDVDCTARAPCICDAVGDEAETAGGIDLVWLSEELGVCSSSAGCSDCLSEESCLGKSCLWEGGVCSGCSLGVCTECVAEEECVDNGCSWGESGCEDPLIAPDAMTFLECARYCSDEVEGARIPCIRSKEENDSLSWRHNGDAWIGYAKGGDGMGWIDATCDSTYENWYPGEPSGGDERCVVQWGSGKWNDIYCKSLLRCVCQRTDEPAVIDWEALELYVH</sequence>
<dbReference type="SUPFAM" id="SSF52058">
    <property type="entry name" value="L domain-like"/>
    <property type="match status" value="2"/>
</dbReference>
<dbReference type="SMART" id="SM00034">
    <property type="entry name" value="CLECT"/>
    <property type="match status" value="2"/>
</dbReference>
<keyword evidence="1" id="KW-0433">Leucine-rich repeat</keyword>
<dbReference type="Pfam" id="PF00560">
    <property type="entry name" value="LRR_1"/>
    <property type="match status" value="1"/>
</dbReference>
<feature type="transmembrane region" description="Helical" evidence="4">
    <location>
        <begin position="383"/>
        <end position="410"/>
    </location>
</feature>
<dbReference type="PANTHER" id="PTHR24373">
    <property type="entry name" value="SLIT RELATED LEUCINE-RICH REPEAT NEURONAL PROTEIN"/>
    <property type="match status" value="1"/>
</dbReference>
<dbReference type="InterPro" id="IPR026906">
    <property type="entry name" value="LRR_5"/>
</dbReference>
<dbReference type="Pfam" id="PF00059">
    <property type="entry name" value="Lectin_C"/>
    <property type="match status" value="2"/>
</dbReference>
<dbReference type="InterPro" id="IPR003591">
    <property type="entry name" value="Leu-rich_rpt_typical-subtyp"/>
</dbReference>